<dbReference type="OrthoDB" id="653988at2"/>
<dbReference type="RefSeq" id="WP_099154516.1">
    <property type="nucleotide sequence ID" value="NZ_PDUD01000045.1"/>
</dbReference>
<comment type="caution">
    <text evidence="1">The sequence shown here is derived from an EMBL/GenBank/DDBJ whole genome shotgun (WGS) entry which is preliminary data.</text>
</comment>
<dbReference type="AlphaFoldDB" id="A0A2D0N0E1"/>
<accession>A0A2D0N0E1</accession>
<reference evidence="1 2" key="1">
    <citation type="submission" date="2017-10" db="EMBL/GenBank/DDBJ databases">
        <title>The draft genome sequence of Lewinella nigricans NBRC 102662.</title>
        <authorList>
            <person name="Wang K."/>
        </authorList>
    </citation>
    <scope>NUCLEOTIDE SEQUENCE [LARGE SCALE GENOMIC DNA]</scope>
    <source>
        <strain evidence="1 2">NBRC 102662</strain>
    </source>
</reference>
<sequence>MHDIEPHYLWRDEYTAEEDARSPFFGRQYDEFQFSQKVYNYYIHPQWDSFGSATLYLKIIFVDYIEQYAILELIGEWNDCLHNDIMFLKREIIDALIQEEIYKFILVCENVLNFHGDDDSYYEEWYEDIRDEDGWVCLLNTLPHVEEEMQDTRLQSFINFGGPFSDINWRPQKPKTIYEAIEGLLQTTTKRLY</sequence>
<dbReference type="EMBL" id="PDUD01000045">
    <property type="protein sequence ID" value="PHN02022.1"/>
    <property type="molecule type" value="Genomic_DNA"/>
</dbReference>
<protein>
    <submittedName>
        <fullName evidence="1">Uncharacterized protein</fullName>
    </submittedName>
</protein>
<organism evidence="1 2">
    <name type="scientific">Flavilitoribacter nigricans (strain ATCC 23147 / DSM 23189 / NBRC 102662 / NCIMB 1420 / SS-2)</name>
    <name type="common">Lewinella nigricans</name>
    <dbReference type="NCBI Taxonomy" id="1122177"/>
    <lineage>
        <taxon>Bacteria</taxon>
        <taxon>Pseudomonadati</taxon>
        <taxon>Bacteroidota</taxon>
        <taxon>Saprospiria</taxon>
        <taxon>Saprospirales</taxon>
        <taxon>Lewinellaceae</taxon>
        <taxon>Flavilitoribacter</taxon>
    </lineage>
</organism>
<dbReference type="Proteomes" id="UP000223913">
    <property type="component" value="Unassembled WGS sequence"/>
</dbReference>
<name>A0A2D0N0E1_FLAN2</name>
<gene>
    <name evidence="1" type="ORF">CRP01_33850</name>
</gene>
<proteinExistence type="predicted"/>
<evidence type="ECO:0000313" key="2">
    <source>
        <dbReference type="Proteomes" id="UP000223913"/>
    </source>
</evidence>
<keyword evidence="2" id="KW-1185">Reference proteome</keyword>
<evidence type="ECO:0000313" key="1">
    <source>
        <dbReference type="EMBL" id="PHN02022.1"/>
    </source>
</evidence>